<evidence type="ECO:0000313" key="7">
    <source>
        <dbReference type="EMBL" id="OOS24432.1"/>
    </source>
</evidence>
<dbReference type="GO" id="GO:0003700">
    <property type="term" value="F:DNA-binding transcription factor activity"/>
    <property type="evidence" value="ECO:0007669"/>
    <property type="project" value="InterPro"/>
</dbReference>
<dbReference type="SUPFAM" id="SSF46955">
    <property type="entry name" value="Putative DNA-binding domain"/>
    <property type="match status" value="1"/>
</dbReference>
<dbReference type="GO" id="GO:0003677">
    <property type="term" value="F:DNA binding"/>
    <property type="evidence" value="ECO:0007669"/>
    <property type="project" value="UniProtKB-KW"/>
</dbReference>
<dbReference type="InterPro" id="IPR009061">
    <property type="entry name" value="DNA-bd_dom_put_sf"/>
</dbReference>
<dbReference type="InterPro" id="IPR011789">
    <property type="entry name" value="CueR"/>
</dbReference>
<dbReference type="Proteomes" id="UP000189800">
    <property type="component" value="Unassembled WGS sequence"/>
</dbReference>
<dbReference type="GO" id="GO:0045893">
    <property type="term" value="P:positive regulation of DNA-templated transcription"/>
    <property type="evidence" value="ECO:0007669"/>
    <property type="project" value="InterPro"/>
</dbReference>
<evidence type="ECO:0000256" key="4">
    <source>
        <dbReference type="ARBA" id="ARBA00023125"/>
    </source>
</evidence>
<sequence>MMNISQAAAQTGLSAKQIRDYEKAGLLPATTRTASGYRTYGQSAIERLTFIARARQVGFSLTQIQALLALQDDPNRTSCAVKALTSAHIDELTAKIAQLQAMKDTLQAWHDACHGDERSDCVILQSLGASNE</sequence>
<dbReference type="STRING" id="470453.B0680_04825"/>
<organism evidence="7 8">
    <name type="scientific">Moraxella pluranimalium</name>
    <dbReference type="NCBI Taxonomy" id="470453"/>
    <lineage>
        <taxon>Bacteria</taxon>
        <taxon>Pseudomonadati</taxon>
        <taxon>Pseudomonadota</taxon>
        <taxon>Gammaproteobacteria</taxon>
        <taxon>Moraxellales</taxon>
        <taxon>Moraxellaceae</taxon>
        <taxon>Moraxella</taxon>
    </lineage>
</organism>
<evidence type="ECO:0000256" key="5">
    <source>
        <dbReference type="ARBA" id="ARBA00023163"/>
    </source>
</evidence>
<keyword evidence="5" id="KW-0804">Transcription</keyword>
<dbReference type="InterPro" id="IPR047057">
    <property type="entry name" value="MerR_fam"/>
</dbReference>
<protein>
    <submittedName>
        <fullName evidence="7">Cu(I)-responsive transcriptional regulator</fullName>
    </submittedName>
</protein>
<proteinExistence type="predicted"/>
<comment type="subcellular location">
    <subcellularLocation>
        <location evidence="1">Cytoplasm</location>
    </subcellularLocation>
</comment>
<feature type="domain" description="HTH merR-type" evidence="6">
    <location>
        <begin position="1"/>
        <end position="70"/>
    </location>
</feature>
<dbReference type="InterPro" id="IPR015358">
    <property type="entry name" value="Tscrpt_reg_MerR_DNA-bd"/>
</dbReference>
<dbReference type="InterPro" id="IPR000551">
    <property type="entry name" value="MerR-type_HTH_dom"/>
</dbReference>
<dbReference type="SMART" id="SM00422">
    <property type="entry name" value="HTH_MERR"/>
    <property type="match status" value="1"/>
</dbReference>
<dbReference type="GO" id="GO:0005737">
    <property type="term" value="C:cytoplasm"/>
    <property type="evidence" value="ECO:0007669"/>
    <property type="project" value="UniProtKB-SubCell"/>
</dbReference>
<evidence type="ECO:0000256" key="1">
    <source>
        <dbReference type="ARBA" id="ARBA00004496"/>
    </source>
</evidence>
<dbReference type="PROSITE" id="PS00552">
    <property type="entry name" value="HTH_MERR_1"/>
    <property type="match status" value="1"/>
</dbReference>
<dbReference type="PROSITE" id="PS50937">
    <property type="entry name" value="HTH_MERR_2"/>
    <property type="match status" value="1"/>
</dbReference>
<dbReference type="OrthoDB" id="9808480at2"/>
<dbReference type="Pfam" id="PF00376">
    <property type="entry name" value="MerR"/>
    <property type="match status" value="1"/>
</dbReference>
<gene>
    <name evidence="7" type="ORF">B0680_04825</name>
</gene>
<evidence type="ECO:0000256" key="3">
    <source>
        <dbReference type="ARBA" id="ARBA00023015"/>
    </source>
</evidence>
<accession>A0A1T0CQ07</accession>
<evidence type="ECO:0000313" key="8">
    <source>
        <dbReference type="Proteomes" id="UP000189800"/>
    </source>
</evidence>
<dbReference type="PANTHER" id="PTHR30204">
    <property type="entry name" value="REDOX-CYCLING DRUG-SENSING TRANSCRIPTIONAL ACTIVATOR SOXR"/>
    <property type="match status" value="1"/>
</dbReference>
<name>A0A1T0CQ07_9GAMM</name>
<dbReference type="Pfam" id="PF09278">
    <property type="entry name" value="MerR-DNA-bind"/>
    <property type="match status" value="1"/>
</dbReference>
<dbReference type="PRINTS" id="PR00040">
    <property type="entry name" value="HTHMERR"/>
</dbReference>
<keyword evidence="8" id="KW-1185">Reference proteome</keyword>
<keyword evidence="2" id="KW-0963">Cytoplasm</keyword>
<dbReference type="Gene3D" id="1.10.1660.10">
    <property type="match status" value="1"/>
</dbReference>
<evidence type="ECO:0000259" key="6">
    <source>
        <dbReference type="PROSITE" id="PS50937"/>
    </source>
</evidence>
<dbReference type="GO" id="GO:0005507">
    <property type="term" value="F:copper ion binding"/>
    <property type="evidence" value="ECO:0007669"/>
    <property type="project" value="InterPro"/>
</dbReference>
<keyword evidence="4" id="KW-0238">DNA-binding</keyword>
<dbReference type="PANTHER" id="PTHR30204:SF94">
    <property type="entry name" value="HEAVY METAL-DEPENDENT TRANSCRIPTIONAL REGULATOR HI_0293-RELATED"/>
    <property type="match status" value="1"/>
</dbReference>
<reference evidence="7 8" key="1">
    <citation type="submission" date="2017-02" db="EMBL/GenBank/DDBJ databases">
        <title>Draft genome sequence of Moraxella pluranimalium CCUG 54913T type strain.</title>
        <authorList>
            <person name="Salva-Serra F."/>
            <person name="Engstrom-Jakobsson H."/>
            <person name="Thorell K."/>
            <person name="Jaen-Luchoro D."/>
            <person name="Gonzales-Siles L."/>
            <person name="Karlsson R."/>
            <person name="Yazdan S."/>
            <person name="Boulund F."/>
            <person name="Johnning A."/>
            <person name="Engstrand L."/>
            <person name="Kristiansson E."/>
            <person name="Moore E."/>
        </authorList>
    </citation>
    <scope>NUCLEOTIDE SEQUENCE [LARGE SCALE GENOMIC DNA]</scope>
    <source>
        <strain evidence="7 8">CCUG 54913</strain>
    </source>
</reference>
<dbReference type="NCBIfam" id="TIGR02044">
    <property type="entry name" value="CueR"/>
    <property type="match status" value="1"/>
</dbReference>
<dbReference type="EMBL" id="MUYU01000011">
    <property type="protein sequence ID" value="OOS24432.1"/>
    <property type="molecule type" value="Genomic_DNA"/>
</dbReference>
<keyword evidence="3" id="KW-0805">Transcription regulation</keyword>
<comment type="caution">
    <text evidence="7">The sequence shown here is derived from an EMBL/GenBank/DDBJ whole genome shotgun (WGS) entry which is preliminary data.</text>
</comment>
<dbReference type="CDD" id="cd01108">
    <property type="entry name" value="HTH_CueR"/>
    <property type="match status" value="1"/>
</dbReference>
<dbReference type="AlphaFoldDB" id="A0A1T0CQ07"/>
<evidence type="ECO:0000256" key="2">
    <source>
        <dbReference type="ARBA" id="ARBA00022490"/>
    </source>
</evidence>